<keyword evidence="5" id="KW-0448">Lipopolysaccharide biosynthesis</keyword>
<evidence type="ECO:0000256" key="6">
    <source>
        <dbReference type="ARBA" id="ARBA00022989"/>
    </source>
</evidence>
<evidence type="ECO:0000256" key="8">
    <source>
        <dbReference type="SAM" id="Phobius"/>
    </source>
</evidence>
<keyword evidence="3 10" id="KW-0808">Transferase</keyword>
<dbReference type="GO" id="GO:0099621">
    <property type="term" value="F:undecaprenyl-phosphate 4-deoxy-4-formamido-L-arabinose transferase activity"/>
    <property type="evidence" value="ECO:0007669"/>
    <property type="project" value="TreeGrafter"/>
</dbReference>
<evidence type="ECO:0000256" key="3">
    <source>
        <dbReference type="ARBA" id="ARBA00022679"/>
    </source>
</evidence>
<dbReference type="AlphaFoldDB" id="A0A523W222"/>
<evidence type="ECO:0000313" key="10">
    <source>
        <dbReference type="EMBL" id="TET61064.1"/>
    </source>
</evidence>
<dbReference type="Proteomes" id="UP000319130">
    <property type="component" value="Unassembled WGS sequence"/>
</dbReference>
<keyword evidence="2" id="KW-0328">Glycosyltransferase</keyword>
<keyword evidence="6 8" id="KW-1133">Transmembrane helix</keyword>
<dbReference type="PANTHER" id="PTHR48090:SF3">
    <property type="entry name" value="UNDECAPRENYL-PHOSPHATE 4-DEOXY-4-FORMAMIDO-L-ARABINOSE TRANSFERASE"/>
    <property type="match status" value="1"/>
</dbReference>
<name>A0A523W222_UNCAE</name>
<evidence type="ECO:0000256" key="2">
    <source>
        <dbReference type="ARBA" id="ARBA00022676"/>
    </source>
</evidence>
<proteinExistence type="predicted"/>
<accession>A0A523W222</accession>
<keyword evidence="4 8" id="KW-0812">Transmembrane</keyword>
<dbReference type="SUPFAM" id="SSF53448">
    <property type="entry name" value="Nucleotide-diphospho-sugar transferases"/>
    <property type="match status" value="1"/>
</dbReference>
<evidence type="ECO:0000256" key="1">
    <source>
        <dbReference type="ARBA" id="ARBA00022475"/>
    </source>
</evidence>
<feature type="domain" description="Glycosyltransferase 2-like" evidence="9">
    <location>
        <begin position="57"/>
        <end position="219"/>
    </location>
</feature>
<sequence length="361" mass="40857">MRYNRKIKDEGCLSASATRSTFGCWKPGGLWEGPTTVKEKNRVNLEKTADENERELSIVIPVYNEEKNLTPLHAQLQSVLETLGGSYEVIFVDDGSYDNSFSILEKLHHQDSNVKVIQFRKNFGKAAALSAGFTQARGKVIVTMDADLQDDPREIPNFIQKLDEGYDLVSGWRSKRQDPFSKIFFSRVFNYLTAILTGLTIHDFNCGFKSYRKEVVKDLSLYGELHRYVPALAHWQGFKISEIRVKHRPRAHGRSKYGVKRLFSGLTDLLTVMFLTKYMKKPLHLFGGIGFLLFLVGLIINIYLAILWLQGQGIGGRPLLLLGVLLMLVGFQIVSTGLIGEMIVNVRHKGEAGYIIKKILK</sequence>
<organism evidence="10 11">
    <name type="scientific">Aerophobetes bacterium</name>
    <dbReference type="NCBI Taxonomy" id="2030807"/>
    <lineage>
        <taxon>Bacteria</taxon>
        <taxon>Candidatus Aerophobota</taxon>
    </lineage>
</organism>
<comment type="caution">
    <text evidence="10">The sequence shown here is derived from an EMBL/GenBank/DDBJ whole genome shotgun (WGS) entry which is preliminary data.</text>
</comment>
<evidence type="ECO:0000256" key="4">
    <source>
        <dbReference type="ARBA" id="ARBA00022692"/>
    </source>
</evidence>
<evidence type="ECO:0000256" key="5">
    <source>
        <dbReference type="ARBA" id="ARBA00022985"/>
    </source>
</evidence>
<dbReference type="GO" id="GO:0005886">
    <property type="term" value="C:plasma membrane"/>
    <property type="evidence" value="ECO:0007669"/>
    <property type="project" value="TreeGrafter"/>
</dbReference>
<feature type="transmembrane region" description="Helical" evidence="8">
    <location>
        <begin position="283"/>
        <end position="307"/>
    </location>
</feature>
<dbReference type="PANTHER" id="PTHR48090">
    <property type="entry name" value="UNDECAPRENYL-PHOSPHATE 4-DEOXY-4-FORMAMIDO-L-ARABINOSE TRANSFERASE-RELATED"/>
    <property type="match status" value="1"/>
</dbReference>
<protein>
    <submittedName>
        <fullName evidence="10">Glycosyltransferase</fullName>
    </submittedName>
</protein>
<dbReference type="GO" id="GO:0009103">
    <property type="term" value="P:lipopolysaccharide biosynthetic process"/>
    <property type="evidence" value="ECO:0007669"/>
    <property type="project" value="UniProtKB-KW"/>
</dbReference>
<evidence type="ECO:0000256" key="7">
    <source>
        <dbReference type="ARBA" id="ARBA00023136"/>
    </source>
</evidence>
<evidence type="ECO:0000259" key="9">
    <source>
        <dbReference type="Pfam" id="PF00535"/>
    </source>
</evidence>
<dbReference type="Gene3D" id="3.90.550.10">
    <property type="entry name" value="Spore Coat Polysaccharide Biosynthesis Protein SpsA, Chain A"/>
    <property type="match status" value="1"/>
</dbReference>
<dbReference type="EMBL" id="SOIZ01000268">
    <property type="protein sequence ID" value="TET61064.1"/>
    <property type="molecule type" value="Genomic_DNA"/>
</dbReference>
<dbReference type="InterPro" id="IPR001173">
    <property type="entry name" value="Glyco_trans_2-like"/>
</dbReference>
<evidence type="ECO:0000313" key="11">
    <source>
        <dbReference type="Proteomes" id="UP000319130"/>
    </source>
</evidence>
<dbReference type="InterPro" id="IPR029044">
    <property type="entry name" value="Nucleotide-diphossugar_trans"/>
</dbReference>
<dbReference type="InterPro" id="IPR050256">
    <property type="entry name" value="Glycosyltransferase_2"/>
</dbReference>
<dbReference type="Pfam" id="PF00535">
    <property type="entry name" value="Glycos_transf_2"/>
    <property type="match status" value="1"/>
</dbReference>
<keyword evidence="7 8" id="KW-0472">Membrane</keyword>
<keyword evidence="1" id="KW-1003">Cell membrane</keyword>
<reference evidence="10 11" key="1">
    <citation type="submission" date="2019-03" db="EMBL/GenBank/DDBJ databases">
        <title>Metabolic potential of uncultured bacteria and archaea associated with petroleum seepage in deep-sea sediments.</title>
        <authorList>
            <person name="Dong X."/>
            <person name="Hubert C."/>
        </authorList>
    </citation>
    <scope>NUCLEOTIDE SEQUENCE [LARGE SCALE GENOMIC DNA]</scope>
    <source>
        <strain evidence="10">E29_bin52</strain>
    </source>
</reference>
<feature type="transmembrane region" description="Helical" evidence="8">
    <location>
        <begin position="319"/>
        <end position="339"/>
    </location>
</feature>
<dbReference type="CDD" id="cd04187">
    <property type="entry name" value="DPM1_like_bac"/>
    <property type="match status" value="1"/>
</dbReference>
<gene>
    <name evidence="10" type="ORF">E3J48_06015</name>
</gene>